<dbReference type="EC" id="3.2.1.8" evidence="3"/>
<dbReference type="InterPro" id="IPR035971">
    <property type="entry name" value="CBD_sf"/>
</dbReference>
<evidence type="ECO:0000256" key="4">
    <source>
        <dbReference type="ARBA" id="ARBA00022651"/>
    </source>
</evidence>
<evidence type="ECO:0000259" key="11">
    <source>
        <dbReference type="PROSITE" id="PS51164"/>
    </source>
</evidence>
<keyword evidence="4 12" id="KW-0858">Xylan degradation</keyword>
<dbReference type="EMBL" id="JACAZH010000032">
    <property type="protein sequence ID" value="KAF7338914.1"/>
    <property type="molecule type" value="Genomic_DNA"/>
</dbReference>
<keyword evidence="5 10" id="KW-0732">Signal</keyword>
<dbReference type="PANTHER" id="PTHR31490">
    <property type="entry name" value="GLYCOSYL HYDROLASE"/>
    <property type="match status" value="1"/>
</dbReference>
<dbReference type="GO" id="GO:0031176">
    <property type="term" value="F:endo-1,4-beta-xylanase activity"/>
    <property type="evidence" value="ECO:0007669"/>
    <property type="project" value="UniProtKB-EC"/>
</dbReference>
<evidence type="ECO:0000256" key="7">
    <source>
        <dbReference type="ARBA" id="ARBA00023277"/>
    </source>
</evidence>
<keyword evidence="6 12" id="KW-0378">Hydrolase</keyword>
<accession>A0A8H6XEC6</accession>
<comment type="catalytic activity">
    <reaction evidence="1">
        <text>Endohydrolysis of (1-&gt;4)-beta-D-xylosidic linkages in xylans.</text>
        <dbReference type="EC" id="3.2.1.8"/>
    </reaction>
</comment>
<evidence type="ECO:0000256" key="3">
    <source>
        <dbReference type="ARBA" id="ARBA00012590"/>
    </source>
</evidence>
<keyword evidence="9" id="KW-0624">Polysaccharide degradation</keyword>
<dbReference type="OrthoDB" id="3055998at2759"/>
<organism evidence="12 13">
    <name type="scientific">Mycena sanguinolenta</name>
    <dbReference type="NCBI Taxonomy" id="230812"/>
    <lineage>
        <taxon>Eukaryota</taxon>
        <taxon>Fungi</taxon>
        <taxon>Dikarya</taxon>
        <taxon>Basidiomycota</taxon>
        <taxon>Agaricomycotina</taxon>
        <taxon>Agaricomycetes</taxon>
        <taxon>Agaricomycetidae</taxon>
        <taxon>Agaricales</taxon>
        <taxon>Marasmiineae</taxon>
        <taxon>Mycenaceae</taxon>
        <taxon>Mycena</taxon>
    </lineage>
</organism>
<dbReference type="Proteomes" id="UP000623467">
    <property type="component" value="Unassembled WGS sequence"/>
</dbReference>
<keyword evidence="8 12" id="KW-0326">Glycosidase</keyword>
<evidence type="ECO:0000256" key="6">
    <source>
        <dbReference type="ARBA" id="ARBA00022801"/>
    </source>
</evidence>
<keyword evidence="13" id="KW-1185">Reference proteome</keyword>
<evidence type="ECO:0000256" key="9">
    <source>
        <dbReference type="ARBA" id="ARBA00023326"/>
    </source>
</evidence>
<gene>
    <name evidence="12" type="ORF">MSAN_02214700</name>
</gene>
<dbReference type="GO" id="GO:0045493">
    <property type="term" value="P:xylan catabolic process"/>
    <property type="evidence" value="ECO:0007669"/>
    <property type="project" value="UniProtKB-KW"/>
</dbReference>
<protein>
    <recommendedName>
        <fullName evidence="3">endo-1,4-beta-xylanase</fullName>
        <ecNumber evidence="3">3.2.1.8</ecNumber>
    </recommendedName>
</protein>
<dbReference type="Pfam" id="PF00331">
    <property type="entry name" value="Glyco_hydro_10"/>
    <property type="match status" value="2"/>
</dbReference>
<comment type="caution">
    <text evidence="12">The sequence shown here is derived from an EMBL/GenBank/DDBJ whole genome shotgun (WGS) entry which is preliminary data.</text>
</comment>
<dbReference type="PANTHER" id="PTHR31490:SF88">
    <property type="entry name" value="BETA-XYLANASE"/>
    <property type="match status" value="1"/>
</dbReference>
<evidence type="ECO:0000256" key="1">
    <source>
        <dbReference type="ARBA" id="ARBA00000681"/>
    </source>
</evidence>
<dbReference type="AlphaFoldDB" id="A0A8H6XEC6"/>
<name>A0A8H6XEC6_9AGAR</name>
<evidence type="ECO:0000313" key="13">
    <source>
        <dbReference type="Proteomes" id="UP000623467"/>
    </source>
</evidence>
<evidence type="ECO:0000256" key="5">
    <source>
        <dbReference type="ARBA" id="ARBA00022729"/>
    </source>
</evidence>
<feature type="signal peptide" evidence="10">
    <location>
        <begin position="1"/>
        <end position="20"/>
    </location>
</feature>
<keyword evidence="7" id="KW-0119">Carbohydrate metabolism</keyword>
<feature type="chain" id="PRO_5034039508" description="endo-1,4-beta-xylanase" evidence="10">
    <location>
        <begin position="21"/>
        <end position="407"/>
    </location>
</feature>
<dbReference type="PROSITE" id="PS51164">
    <property type="entry name" value="CBM1_2"/>
    <property type="match status" value="1"/>
</dbReference>
<dbReference type="Pfam" id="PF00734">
    <property type="entry name" value="CBM_1"/>
    <property type="match status" value="1"/>
</dbReference>
<dbReference type="GO" id="GO:0030248">
    <property type="term" value="F:cellulose binding"/>
    <property type="evidence" value="ECO:0007669"/>
    <property type="project" value="InterPro"/>
</dbReference>
<evidence type="ECO:0000256" key="10">
    <source>
        <dbReference type="SAM" id="SignalP"/>
    </source>
</evidence>
<dbReference type="InterPro" id="IPR017853">
    <property type="entry name" value="GH"/>
</dbReference>
<feature type="domain" description="CBM1" evidence="11">
    <location>
        <begin position="20"/>
        <end position="56"/>
    </location>
</feature>
<dbReference type="SMART" id="SM00633">
    <property type="entry name" value="Glyco_10"/>
    <property type="match status" value="1"/>
</dbReference>
<comment type="similarity">
    <text evidence="2">Belongs to the glycosyl hydrolase 10 (cellulase F) family.</text>
</comment>
<sequence length="407" mass="43192">MLRISVGLPVVLAIVPTAIGQAPLWGQCGGQGFTGPTTCVAGAVCYYENPYHSNCFPVAKSTEGSNTVATTLGGKLYFGTGVHNYELNDPAYAAKLNNVSLFGQITPASLNWDATESVQGFFTFDEGDAMVTLAKKNGQLVRSPPCISLDQLPNWVNTLDTSPDVLLDILINHCITLVRIHFIVIEVNTHGTELGMVLIGEALCRGNMFVFYAWDIVVDPFTSEGFTAPVGVSVANTVNPSYIDDILTAARAADPAAKLYIAATGMDTPGEQLDGMVGEVQWLQQQGIPLDGIAFQSHFVIGSVPSKEALMANYQNFTSLGLEVAITVLDIRGGLLPDVSGQQQADYETVISACKAVPGCVGVTLADISDKYSNIPVQYSGAGSALPWDINYVATMAYDGIIAGFTN</sequence>
<dbReference type="GO" id="GO:0005576">
    <property type="term" value="C:extracellular region"/>
    <property type="evidence" value="ECO:0007669"/>
    <property type="project" value="InterPro"/>
</dbReference>
<evidence type="ECO:0000256" key="2">
    <source>
        <dbReference type="ARBA" id="ARBA00007495"/>
    </source>
</evidence>
<reference evidence="12" key="1">
    <citation type="submission" date="2020-05" db="EMBL/GenBank/DDBJ databases">
        <title>Mycena genomes resolve the evolution of fungal bioluminescence.</title>
        <authorList>
            <person name="Tsai I.J."/>
        </authorList>
    </citation>
    <scope>NUCLEOTIDE SEQUENCE</scope>
    <source>
        <strain evidence="12">160909Yilan</strain>
    </source>
</reference>
<dbReference type="InterPro" id="IPR000254">
    <property type="entry name" value="CBD"/>
</dbReference>
<proteinExistence type="inferred from homology"/>
<dbReference type="Gene3D" id="3.20.20.80">
    <property type="entry name" value="Glycosidases"/>
    <property type="match status" value="1"/>
</dbReference>
<dbReference type="InterPro" id="IPR001000">
    <property type="entry name" value="GH10_dom"/>
</dbReference>
<dbReference type="InterPro" id="IPR044846">
    <property type="entry name" value="GH10"/>
</dbReference>
<dbReference type="SUPFAM" id="SSF51445">
    <property type="entry name" value="(Trans)glycosidases"/>
    <property type="match status" value="1"/>
</dbReference>
<evidence type="ECO:0000256" key="8">
    <source>
        <dbReference type="ARBA" id="ARBA00023295"/>
    </source>
</evidence>
<dbReference type="SUPFAM" id="SSF57180">
    <property type="entry name" value="Cellulose-binding domain"/>
    <property type="match status" value="1"/>
</dbReference>
<dbReference type="SMART" id="SM00236">
    <property type="entry name" value="fCBD"/>
    <property type="match status" value="1"/>
</dbReference>
<evidence type="ECO:0000313" key="12">
    <source>
        <dbReference type="EMBL" id="KAF7338914.1"/>
    </source>
</evidence>